<evidence type="ECO:0000313" key="2">
    <source>
        <dbReference type="Proteomes" id="UP000034112"/>
    </source>
</evidence>
<reference evidence="2" key="1">
    <citation type="journal article" date="2015" name="Genome Announc.">
        <title>Draft whole-genome sequence of the biocontrol agent Trichoderma harzianum T6776.</title>
        <authorList>
            <person name="Baroncelli R."/>
            <person name="Piaggeschi G."/>
            <person name="Fiorini L."/>
            <person name="Bertolini E."/>
            <person name="Zapparata A."/>
            <person name="Pe M.E."/>
            <person name="Sarrocco S."/>
            <person name="Vannacci G."/>
        </authorList>
    </citation>
    <scope>NUCLEOTIDE SEQUENCE [LARGE SCALE GENOMIC DNA]</scope>
    <source>
        <strain evidence="2">T6776</strain>
    </source>
</reference>
<protein>
    <submittedName>
        <fullName evidence="1">Uncharacterized protein</fullName>
    </submittedName>
</protein>
<comment type="caution">
    <text evidence="1">The sequence shown here is derived from an EMBL/GenBank/DDBJ whole genome shotgun (WGS) entry which is preliminary data.</text>
</comment>
<accession>A0A0F9ZTL9</accession>
<dbReference type="EMBL" id="JOKZ01000959">
    <property type="protein sequence ID" value="KKO96473.1"/>
    <property type="molecule type" value="Genomic_DNA"/>
</dbReference>
<proteinExistence type="predicted"/>
<dbReference type="AlphaFoldDB" id="A0A0F9ZTL9"/>
<name>A0A0F9ZTL9_TRIHA</name>
<sequence length="156" mass="16941">MPSPDHRLGYENNDAVVQYDAHSVSNVSPSQLQGGVVIVGITAKSFRARHVLVLISYALLPYTLNITSVSSQSGNMSCGSFNVAKGGRFSAALLQTSDRTRDPAIDVSAAFPLRESKYKYYSGSAPNIERATQRRRPHFPAGQFGILYLICDGLNC</sequence>
<organism evidence="1 2">
    <name type="scientific">Trichoderma harzianum</name>
    <name type="common">Hypocrea lixii</name>
    <dbReference type="NCBI Taxonomy" id="5544"/>
    <lineage>
        <taxon>Eukaryota</taxon>
        <taxon>Fungi</taxon>
        <taxon>Dikarya</taxon>
        <taxon>Ascomycota</taxon>
        <taxon>Pezizomycotina</taxon>
        <taxon>Sordariomycetes</taxon>
        <taxon>Hypocreomycetidae</taxon>
        <taxon>Hypocreales</taxon>
        <taxon>Hypocreaceae</taxon>
        <taxon>Trichoderma</taxon>
    </lineage>
</organism>
<dbReference type="Proteomes" id="UP000034112">
    <property type="component" value="Unassembled WGS sequence"/>
</dbReference>
<gene>
    <name evidence="1" type="ORF">THAR02_11425</name>
</gene>
<evidence type="ECO:0000313" key="1">
    <source>
        <dbReference type="EMBL" id="KKO96473.1"/>
    </source>
</evidence>